<dbReference type="PANTHER" id="PTHR19367:SF42">
    <property type="entry name" value="T CELL RECEPTOR ALPHA VARIABLE 18"/>
    <property type="match status" value="1"/>
</dbReference>
<dbReference type="PROSITE" id="PS50835">
    <property type="entry name" value="IG_LIKE"/>
    <property type="match status" value="1"/>
</dbReference>
<keyword evidence="5" id="KW-0391">Immunity</keyword>
<keyword evidence="4" id="KW-0393">Immunoglobulin domain</keyword>
<evidence type="ECO:0000256" key="3">
    <source>
        <dbReference type="ARBA" id="ARBA00023170"/>
    </source>
</evidence>
<evidence type="ECO:0000256" key="4">
    <source>
        <dbReference type="ARBA" id="ARBA00023319"/>
    </source>
</evidence>
<dbReference type="InterPro" id="IPR007110">
    <property type="entry name" value="Ig-like_dom"/>
</dbReference>
<keyword evidence="8" id="KW-1185">Reference proteome</keyword>
<dbReference type="EMBL" id="DYDO01000006">
    <property type="protein sequence ID" value="DBA22701.1"/>
    <property type="molecule type" value="Genomic_DNA"/>
</dbReference>
<dbReference type="InterPro" id="IPR051287">
    <property type="entry name" value="TCR_variable_region"/>
</dbReference>
<dbReference type="SUPFAM" id="SSF48726">
    <property type="entry name" value="Immunoglobulin"/>
    <property type="match status" value="1"/>
</dbReference>
<keyword evidence="1" id="KW-0732">Signal</keyword>
<accession>A0AAV3AE81</accession>
<dbReference type="InterPro" id="IPR013783">
    <property type="entry name" value="Ig-like_fold"/>
</dbReference>
<evidence type="ECO:0000259" key="6">
    <source>
        <dbReference type="PROSITE" id="PS50835"/>
    </source>
</evidence>
<dbReference type="PANTHER" id="PTHR19367">
    <property type="entry name" value="T-CELL RECEPTOR ALPHA CHAIN V REGION"/>
    <property type="match status" value="1"/>
</dbReference>
<dbReference type="InterPro" id="IPR003599">
    <property type="entry name" value="Ig_sub"/>
</dbReference>
<dbReference type="AlphaFoldDB" id="A0AAV3AE81"/>
<keyword evidence="3" id="KW-0675">Receptor</keyword>
<keyword evidence="2" id="KW-1064">Adaptive immunity</keyword>
<evidence type="ECO:0000256" key="5">
    <source>
        <dbReference type="ARBA" id="ARBA00043266"/>
    </source>
</evidence>
<reference evidence="7" key="1">
    <citation type="thesis" date="2020" institute="ProQuest LLC" country="789 East Eisenhower Parkway, Ann Arbor, MI, USA">
        <title>Comparative Genomics and Chromosome Evolution.</title>
        <authorList>
            <person name="Mudd A.B."/>
        </authorList>
    </citation>
    <scope>NUCLEOTIDE SEQUENCE</scope>
    <source>
        <strain evidence="7">1538</strain>
        <tissue evidence="7">Blood</tissue>
    </source>
</reference>
<dbReference type="SMART" id="SM00406">
    <property type="entry name" value="IGv"/>
    <property type="match status" value="1"/>
</dbReference>
<name>A0AAV3AE81_PYXAD</name>
<dbReference type="SMART" id="SM00409">
    <property type="entry name" value="IG"/>
    <property type="match status" value="1"/>
</dbReference>
<dbReference type="InterPro" id="IPR036179">
    <property type="entry name" value="Ig-like_dom_sf"/>
</dbReference>
<evidence type="ECO:0000313" key="7">
    <source>
        <dbReference type="EMBL" id="DBA22701.1"/>
    </source>
</evidence>
<dbReference type="Pfam" id="PF07686">
    <property type="entry name" value="V-set"/>
    <property type="match status" value="1"/>
</dbReference>
<evidence type="ECO:0000256" key="2">
    <source>
        <dbReference type="ARBA" id="ARBA00023130"/>
    </source>
</evidence>
<sequence length="104" mass="12212">MTIQEGTTVTLNCSYTSTKYVLIWYLQKSDESLRFLLHDESKKNDLDVEYRERFFAFHDPEKKIFQLTIKNIQWSDTGAYYCAREHGTMCRTQSAATLELSPLT</sequence>
<dbReference type="GO" id="GO:0042101">
    <property type="term" value="C:T cell receptor complex"/>
    <property type="evidence" value="ECO:0007669"/>
    <property type="project" value="UniProtKB-KW"/>
</dbReference>
<keyword evidence="5" id="KW-1279">T cell receptor</keyword>
<evidence type="ECO:0000313" key="8">
    <source>
        <dbReference type="Proteomes" id="UP001181693"/>
    </source>
</evidence>
<proteinExistence type="predicted"/>
<evidence type="ECO:0000256" key="1">
    <source>
        <dbReference type="ARBA" id="ARBA00022729"/>
    </source>
</evidence>
<dbReference type="InterPro" id="IPR013106">
    <property type="entry name" value="Ig_V-set"/>
</dbReference>
<comment type="caution">
    <text evidence="7">The sequence shown here is derived from an EMBL/GenBank/DDBJ whole genome shotgun (WGS) entry which is preliminary data.</text>
</comment>
<organism evidence="7 8">
    <name type="scientific">Pyxicephalus adspersus</name>
    <name type="common">African bullfrog</name>
    <dbReference type="NCBI Taxonomy" id="30357"/>
    <lineage>
        <taxon>Eukaryota</taxon>
        <taxon>Metazoa</taxon>
        <taxon>Chordata</taxon>
        <taxon>Craniata</taxon>
        <taxon>Vertebrata</taxon>
        <taxon>Euteleostomi</taxon>
        <taxon>Amphibia</taxon>
        <taxon>Batrachia</taxon>
        <taxon>Anura</taxon>
        <taxon>Neobatrachia</taxon>
        <taxon>Ranoidea</taxon>
        <taxon>Pyxicephalidae</taxon>
        <taxon>Pyxicephalinae</taxon>
        <taxon>Pyxicephalus</taxon>
    </lineage>
</organism>
<gene>
    <name evidence="7" type="ORF">GDO54_013712</name>
</gene>
<dbReference type="Gene3D" id="2.60.40.10">
    <property type="entry name" value="Immunoglobulins"/>
    <property type="match status" value="1"/>
</dbReference>
<feature type="domain" description="Ig-like" evidence="6">
    <location>
        <begin position="1"/>
        <end position="101"/>
    </location>
</feature>
<dbReference type="GO" id="GO:0002250">
    <property type="term" value="P:adaptive immune response"/>
    <property type="evidence" value="ECO:0007669"/>
    <property type="project" value="UniProtKB-KW"/>
</dbReference>
<dbReference type="Proteomes" id="UP001181693">
    <property type="component" value="Unassembled WGS sequence"/>
</dbReference>
<protein>
    <recommendedName>
        <fullName evidence="6">Ig-like domain-containing protein</fullName>
    </recommendedName>
</protein>